<reference evidence="3" key="1">
    <citation type="journal article" date="2019" name="Int. J. Syst. Evol. Microbiol.">
        <title>The Global Catalogue of Microorganisms (GCM) 10K type strain sequencing project: providing services to taxonomists for standard genome sequencing and annotation.</title>
        <authorList>
            <consortium name="The Broad Institute Genomics Platform"/>
            <consortium name="The Broad Institute Genome Sequencing Center for Infectious Disease"/>
            <person name="Wu L."/>
            <person name="Ma J."/>
        </authorList>
    </citation>
    <scope>NUCLEOTIDE SEQUENCE [LARGE SCALE GENOMIC DNA]</scope>
    <source>
        <strain evidence="3">NBRC 105830</strain>
    </source>
</reference>
<name>A0ABQ6HM43_9MICO</name>
<proteinExistence type="predicted"/>
<evidence type="ECO:0000313" key="3">
    <source>
        <dbReference type="Proteomes" id="UP001157109"/>
    </source>
</evidence>
<evidence type="ECO:0000313" key="2">
    <source>
        <dbReference type="EMBL" id="GMA19222.1"/>
    </source>
</evidence>
<organism evidence="2 3">
    <name type="scientific">Arsenicicoccus piscis</name>
    <dbReference type="NCBI Taxonomy" id="673954"/>
    <lineage>
        <taxon>Bacteria</taxon>
        <taxon>Bacillati</taxon>
        <taxon>Actinomycetota</taxon>
        <taxon>Actinomycetes</taxon>
        <taxon>Micrococcales</taxon>
        <taxon>Intrasporangiaceae</taxon>
        <taxon>Arsenicicoccus</taxon>
    </lineage>
</organism>
<gene>
    <name evidence="2" type="ORF">GCM10025862_12430</name>
</gene>
<evidence type="ECO:0000256" key="1">
    <source>
        <dbReference type="SAM" id="MobiDB-lite"/>
    </source>
</evidence>
<dbReference type="EMBL" id="BSUJ01000001">
    <property type="protein sequence ID" value="GMA19222.1"/>
    <property type="molecule type" value="Genomic_DNA"/>
</dbReference>
<comment type="caution">
    <text evidence="2">The sequence shown here is derived from an EMBL/GenBank/DDBJ whole genome shotgun (WGS) entry which is preliminary data.</text>
</comment>
<feature type="region of interest" description="Disordered" evidence="1">
    <location>
        <begin position="1"/>
        <end position="35"/>
    </location>
</feature>
<protein>
    <submittedName>
        <fullName evidence="2">Uncharacterized protein</fullName>
    </submittedName>
</protein>
<sequence length="99" mass="9776">MTAGPSATEAGFRWSGAKSCTPELGPGPPPAVDGEALGRAAAHPAVKIRTITRVTGASPRARAVESVLTSGVAGLAGSVGWVLRIVGCPGIGYSPGPKE</sequence>
<dbReference type="Proteomes" id="UP001157109">
    <property type="component" value="Unassembled WGS sequence"/>
</dbReference>
<keyword evidence="3" id="KW-1185">Reference proteome</keyword>
<accession>A0ABQ6HM43</accession>